<dbReference type="GO" id="GO:0003677">
    <property type="term" value="F:DNA binding"/>
    <property type="evidence" value="ECO:0007669"/>
    <property type="project" value="InterPro"/>
</dbReference>
<feature type="compositionally biased region" description="Low complexity" evidence="1">
    <location>
        <begin position="16"/>
        <end position="31"/>
    </location>
</feature>
<feature type="compositionally biased region" description="Polar residues" evidence="1">
    <location>
        <begin position="1"/>
        <end position="15"/>
    </location>
</feature>
<evidence type="ECO:0000313" key="2">
    <source>
        <dbReference type="EMBL" id="KAA8520346.1"/>
    </source>
</evidence>
<dbReference type="Pfam" id="PF21960">
    <property type="entry name" value="RCF1-5-like_lid"/>
    <property type="match status" value="1"/>
</dbReference>
<proteinExistence type="predicted"/>
<dbReference type="Gene3D" id="3.40.50.300">
    <property type="entry name" value="P-loop containing nucleotide triphosphate hydrolases"/>
    <property type="match status" value="1"/>
</dbReference>
<dbReference type="Gene3D" id="1.20.272.10">
    <property type="match status" value="1"/>
</dbReference>
<dbReference type="GO" id="GO:0006261">
    <property type="term" value="P:DNA-templated DNA replication"/>
    <property type="evidence" value="ECO:0007669"/>
    <property type="project" value="TreeGrafter"/>
</dbReference>
<dbReference type="InterPro" id="IPR027417">
    <property type="entry name" value="P-loop_NTPase"/>
</dbReference>
<keyword evidence="3" id="KW-1185">Reference proteome</keyword>
<dbReference type="EMBL" id="CM018049">
    <property type="protein sequence ID" value="KAA8520346.1"/>
    <property type="molecule type" value="Genomic_DNA"/>
</dbReference>
<evidence type="ECO:0000313" key="3">
    <source>
        <dbReference type="Proteomes" id="UP000325577"/>
    </source>
</evidence>
<reference evidence="2 3" key="1">
    <citation type="submission" date="2019-09" db="EMBL/GenBank/DDBJ databases">
        <title>A chromosome-level genome assembly of the Chinese tupelo Nyssa sinensis.</title>
        <authorList>
            <person name="Yang X."/>
            <person name="Kang M."/>
            <person name="Yang Y."/>
            <person name="Xiong H."/>
            <person name="Wang M."/>
            <person name="Zhang Z."/>
            <person name="Wang Z."/>
            <person name="Wu H."/>
            <person name="Ma T."/>
            <person name="Liu J."/>
            <person name="Xi Z."/>
        </authorList>
    </citation>
    <scope>NUCLEOTIDE SEQUENCE [LARGE SCALE GENOMIC DNA]</scope>
    <source>
        <strain evidence="2">J267</strain>
        <tissue evidence="2">Leaf</tissue>
    </source>
</reference>
<dbReference type="FunFam" id="1.10.8.60:FF:000030">
    <property type="entry name" value="replication factor C subunit 3"/>
    <property type="match status" value="1"/>
</dbReference>
<dbReference type="InterPro" id="IPR008921">
    <property type="entry name" value="DNA_pol3_clamp-load_cplx_C"/>
</dbReference>
<dbReference type="Gene3D" id="1.10.8.60">
    <property type="match status" value="1"/>
</dbReference>
<dbReference type="SUPFAM" id="SSF52540">
    <property type="entry name" value="P-loop containing nucleoside triphosphate hydrolases"/>
    <property type="match status" value="1"/>
</dbReference>
<dbReference type="PANTHER" id="PTHR11669">
    <property type="entry name" value="REPLICATION FACTOR C / DNA POLYMERASE III GAMMA-TAU SUBUNIT"/>
    <property type="match status" value="1"/>
</dbReference>
<dbReference type="GO" id="GO:0003689">
    <property type="term" value="F:DNA clamp loader activity"/>
    <property type="evidence" value="ECO:0007669"/>
    <property type="project" value="TreeGrafter"/>
</dbReference>
<protein>
    <recommendedName>
        <fullName evidence="4">AAA+ ATPase domain-containing protein</fullName>
    </recommendedName>
</protein>
<dbReference type="AlphaFoldDB" id="A0A5J4ZRH8"/>
<name>A0A5J4ZRH8_9ASTE</name>
<evidence type="ECO:0000256" key="1">
    <source>
        <dbReference type="SAM" id="MobiDB-lite"/>
    </source>
</evidence>
<dbReference type="GO" id="GO:0005634">
    <property type="term" value="C:nucleus"/>
    <property type="evidence" value="ECO:0007669"/>
    <property type="project" value="TreeGrafter"/>
</dbReference>
<dbReference type="PANTHER" id="PTHR11669:SF52">
    <property type="entry name" value="OS10G0574500 PROTEIN"/>
    <property type="match status" value="1"/>
</dbReference>
<gene>
    <name evidence="2" type="ORF">F0562_014602</name>
</gene>
<dbReference type="OrthoDB" id="761538at2759"/>
<feature type="region of interest" description="Disordered" evidence="1">
    <location>
        <begin position="1"/>
        <end position="36"/>
    </location>
</feature>
<accession>A0A5J4ZRH8</accession>
<dbReference type="GO" id="GO:0005663">
    <property type="term" value="C:DNA replication factor C complex"/>
    <property type="evidence" value="ECO:0007669"/>
    <property type="project" value="TreeGrafter"/>
</dbReference>
<sequence length="465" mass="52924">MPSPAISRSKSAPNISNSDSSQYPSNQSSLSANYSPKATAWPKKVGDYIKRKSSKQPALTEEFVEELNRRNEILHEKKDSTTSPYYRGLTDQTLAIYRQRLLESSPGRESHTTNSNSITSFVVKMQEWSTAACFGFLGILNEKGVNKVTKERTFVLAEKYRPTALKDFICNREKAIELQALAKSETWSHFIFGGLPGVGKRTMILALLREAFGPDSLQGEGVGSIQVLVKESLQHIEINISDLKGYEKHVIVELIKEANSRSYNKAWKCSRAIILYEADKLSTDALSYIRWMLERFRGCHKVFFCCNEVSRLQPIKSLCTVVELLPPSSKEIIEVLEFIAKQEGIELPGKLAENIANKSNNNLRQTIRSFEATWHSNSPLKEDQEIMTGWEDDIANIAKNTIEEQSPKQLYIIRGKLQNLIEHNVSPDFIFESLVEELRKRMDKDLQEQTQIDSLYEEYIVLITD</sequence>
<evidence type="ECO:0008006" key="4">
    <source>
        <dbReference type="Google" id="ProtNLM"/>
    </source>
</evidence>
<organism evidence="2 3">
    <name type="scientific">Nyssa sinensis</name>
    <dbReference type="NCBI Taxonomy" id="561372"/>
    <lineage>
        <taxon>Eukaryota</taxon>
        <taxon>Viridiplantae</taxon>
        <taxon>Streptophyta</taxon>
        <taxon>Embryophyta</taxon>
        <taxon>Tracheophyta</taxon>
        <taxon>Spermatophyta</taxon>
        <taxon>Magnoliopsida</taxon>
        <taxon>eudicotyledons</taxon>
        <taxon>Gunneridae</taxon>
        <taxon>Pentapetalae</taxon>
        <taxon>asterids</taxon>
        <taxon>Cornales</taxon>
        <taxon>Nyssaceae</taxon>
        <taxon>Nyssa</taxon>
    </lineage>
</organism>
<dbReference type="SUPFAM" id="SSF48019">
    <property type="entry name" value="post-AAA+ oligomerization domain-like"/>
    <property type="match status" value="1"/>
</dbReference>
<dbReference type="GO" id="GO:0006281">
    <property type="term" value="P:DNA repair"/>
    <property type="evidence" value="ECO:0007669"/>
    <property type="project" value="TreeGrafter"/>
</dbReference>
<dbReference type="Proteomes" id="UP000325577">
    <property type="component" value="Linkage Group LG6"/>
</dbReference>
<dbReference type="InterPro" id="IPR050238">
    <property type="entry name" value="DNA_Rep/Repair_Clamp_Loader"/>
</dbReference>